<proteinExistence type="predicted"/>
<dbReference type="PROSITE" id="PS50110">
    <property type="entry name" value="RESPONSE_REGULATORY"/>
    <property type="match status" value="1"/>
</dbReference>
<dbReference type="PROSITE" id="PS50043">
    <property type="entry name" value="HTH_LUXR_2"/>
    <property type="match status" value="1"/>
</dbReference>
<dbReference type="SMART" id="SM00421">
    <property type="entry name" value="HTH_LUXR"/>
    <property type="match status" value="1"/>
</dbReference>
<keyword evidence="2" id="KW-0805">Transcription regulation</keyword>
<dbReference type="InterPro" id="IPR016032">
    <property type="entry name" value="Sig_transdc_resp-reg_C-effctor"/>
</dbReference>
<evidence type="ECO:0000256" key="3">
    <source>
        <dbReference type="ARBA" id="ARBA00023125"/>
    </source>
</evidence>
<reference evidence="8 9" key="1">
    <citation type="submission" date="2021-01" db="EMBL/GenBank/DDBJ databases">
        <title>Whole genome shotgun sequence of Catellatospora chokoriensis NBRC 107358.</title>
        <authorList>
            <person name="Komaki H."/>
            <person name="Tamura T."/>
        </authorList>
    </citation>
    <scope>NUCLEOTIDE SEQUENCE [LARGE SCALE GENOMIC DNA]</scope>
    <source>
        <strain evidence="8 9">NBRC 107358</strain>
    </source>
</reference>
<dbReference type="InterPro" id="IPR001789">
    <property type="entry name" value="Sig_transdc_resp-reg_receiver"/>
</dbReference>
<dbReference type="Gene3D" id="3.40.50.2300">
    <property type="match status" value="1"/>
</dbReference>
<dbReference type="RefSeq" id="WP_191837781.1">
    <property type="nucleotide sequence ID" value="NZ_BAAALB010000010.1"/>
</dbReference>
<protein>
    <submittedName>
        <fullName evidence="8">DNA-binding response regulator</fullName>
    </submittedName>
</protein>
<dbReference type="InterPro" id="IPR011006">
    <property type="entry name" value="CheY-like_superfamily"/>
</dbReference>
<dbReference type="PROSITE" id="PS00622">
    <property type="entry name" value="HTH_LUXR_1"/>
    <property type="match status" value="1"/>
</dbReference>
<dbReference type="SUPFAM" id="SSF46894">
    <property type="entry name" value="C-terminal effector domain of the bipartite response regulators"/>
    <property type="match status" value="1"/>
</dbReference>
<dbReference type="GO" id="GO:0006355">
    <property type="term" value="P:regulation of DNA-templated transcription"/>
    <property type="evidence" value="ECO:0007669"/>
    <property type="project" value="InterPro"/>
</dbReference>
<keyword evidence="4" id="KW-0804">Transcription</keyword>
<dbReference type="GO" id="GO:0000160">
    <property type="term" value="P:phosphorelay signal transduction system"/>
    <property type="evidence" value="ECO:0007669"/>
    <property type="project" value="InterPro"/>
</dbReference>
<dbReference type="CDD" id="cd17535">
    <property type="entry name" value="REC_NarL-like"/>
    <property type="match status" value="1"/>
</dbReference>
<dbReference type="SMART" id="SM00448">
    <property type="entry name" value="REC"/>
    <property type="match status" value="1"/>
</dbReference>
<dbReference type="EMBL" id="BONG01000006">
    <property type="protein sequence ID" value="GIF87871.1"/>
    <property type="molecule type" value="Genomic_DNA"/>
</dbReference>
<evidence type="ECO:0000313" key="8">
    <source>
        <dbReference type="EMBL" id="GIF87871.1"/>
    </source>
</evidence>
<evidence type="ECO:0000313" key="9">
    <source>
        <dbReference type="Proteomes" id="UP000619293"/>
    </source>
</evidence>
<feature type="modified residue" description="4-aspartylphosphate" evidence="5">
    <location>
        <position position="54"/>
    </location>
</feature>
<evidence type="ECO:0000256" key="1">
    <source>
        <dbReference type="ARBA" id="ARBA00022553"/>
    </source>
</evidence>
<dbReference type="GO" id="GO:0003677">
    <property type="term" value="F:DNA binding"/>
    <property type="evidence" value="ECO:0007669"/>
    <property type="project" value="UniProtKB-KW"/>
</dbReference>
<evidence type="ECO:0000259" key="7">
    <source>
        <dbReference type="PROSITE" id="PS50110"/>
    </source>
</evidence>
<gene>
    <name evidence="8" type="ORF">Cch02nite_13150</name>
</gene>
<dbReference type="SUPFAM" id="SSF52172">
    <property type="entry name" value="CheY-like"/>
    <property type="match status" value="1"/>
</dbReference>
<evidence type="ECO:0000256" key="5">
    <source>
        <dbReference type="PROSITE-ProRule" id="PRU00169"/>
    </source>
</evidence>
<evidence type="ECO:0000259" key="6">
    <source>
        <dbReference type="PROSITE" id="PS50043"/>
    </source>
</evidence>
<dbReference type="PRINTS" id="PR00038">
    <property type="entry name" value="HTHLUXR"/>
</dbReference>
<dbReference type="AlphaFoldDB" id="A0A8J3JVK4"/>
<dbReference type="Pfam" id="PF00196">
    <property type="entry name" value="GerE"/>
    <property type="match status" value="1"/>
</dbReference>
<feature type="domain" description="Response regulatory" evidence="7">
    <location>
        <begin position="3"/>
        <end position="116"/>
    </location>
</feature>
<keyword evidence="1 5" id="KW-0597">Phosphoprotein</keyword>
<dbReference type="InterPro" id="IPR058245">
    <property type="entry name" value="NreC/VraR/RcsB-like_REC"/>
</dbReference>
<dbReference type="InterPro" id="IPR000792">
    <property type="entry name" value="Tscrpt_reg_LuxR_C"/>
</dbReference>
<dbReference type="CDD" id="cd06170">
    <property type="entry name" value="LuxR_C_like"/>
    <property type="match status" value="1"/>
</dbReference>
<organism evidence="8 9">
    <name type="scientific">Catellatospora chokoriensis</name>
    <dbReference type="NCBI Taxonomy" id="310353"/>
    <lineage>
        <taxon>Bacteria</taxon>
        <taxon>Bacillati</taxon>
        <taxon>Actinomycetota</taxon>
        <taxon>Actinomycetes</taxon>
        <taxon>Micromonosporales</taxon>
        <taxon>Micromonosporaceae</taxon>
        <taxon>Catellatospora</taxon>
    </lineage>
</organism>
<dbReference type="PANTHER" id="PTHR43214:SF24">
    <property type="entry name" value="TRANSCRIPTIONAL REGULATORY PROTEIN NARL-RELATED"/>
    <property type="match status" value="1"/>
</dbReference>
<keyword evidence="9" id="KW-1185">Reference proteome</keyword>
<dbReference type="PANTHER" id="PTHR43214">
    <property type="entry name" value="TWO-COMPONENT RESPONSE REGULATOR"/>
    <property type="match status" value="1"/>
</dbReference>
<comment type="caution">
    <text evidence="8">The sequence shown here is derived from an EMBL/GenBank/DDBJ whole genome shotgun (WGS) entry which is preliminary data.</text>
</comment>
<dbReference type="InterPro" id="IPR039420">
    <property type="entry name" value="WalR-like"/>
</dbReference>
<feature type="domain" description="HTH luxR-type" evidence="6">
    <location>
        <begin position="146"/>
        <end position="211"/>
    </location>
</feature>
<sequence>MIRVALADDQALLRLAMRTLLSCEPDLELVGEAEDGLGALDLVAAHRPDVLLLDIRMPRMDGLEVLRRLDGPTRVIMLTTFELDEYVFEALRAGASGFLTKDAEPAELLRAVRVVAAGDSLLSPTVTRRVIERFGATPGAAPPKRVHPELHLLTEREREIVGWVATGLSNDEIAAGLVVSPATVRTHVSRALIKLHARDRAQLVVIAYQSGLPIPHP</sequence>
<keyword evidence="3 8" id="KW-0238">DNA-binding</keyword>
<evidence type="ECO:0000256" key="4">
    <source>
        <dbReference type="ARBA" id="ARBA00023163"/>
    </source>
</evidence>
<dbReference type="Pfam" id="PF00072">
    <property type="entry name" value="Response_reg"/>
    <property type="match status" value="1"/>
</dbReference>
<evidence type="ECO:0000256" key="2">
    <source>
        <dbReference type="ARBA" id="ARBA00023015"/>
    </source>
</evidence>
<name>A0A8J3JVK4_9ACTN</name>
<dbReference type="Proteomes" id="UP000619293">
    <property type="component" value="Unassembled WGS sequence"/>
</dbReference>
<accession>A0A8J3JVK4</accession>